<evidence type="ECO:0000256" key="1">
    <source>
        <dbReference type="SAM" id="MobiDB-lite"/>
    </source>
</evidence>
<reference evidence="2" key="1">
    <citation type="submission" date="2023-10" db="EMBL/GenBank/DDBJ databases">
        <authorList>
            <person name="Chen Y."/>
            <person name="Shah S."/>
            <person name="Dougan E. K."/>
            <person name="Thang M."/>
            <person name="Chan C."/>
        </authorList>
    </citation>
    <scope>NUCLEOTIDE SEQUENCE [LARGE SCALE GENOMIC DNA]</scope>
</reference>
<gene>
    <name evidence="2" type="ORF">PCOR1329_LOCUS63643</name>
</gene>
<feature type="compositionally biased region" description="Basic and acidic residues" evidence="1">
    <location>
        <begin position="353"/>
        <end position="374"/>
    </location>
</feature>
<feature type="non-terminal residue" evidence="2">
    <location>
        <position position="403"/>
    </location>
</feature>
<proteinExistence type="predicted"/>
<comment type="caution">
    <text evidence="2">The sequence shown here is derived from an EMBL/GenBank/DDBJ whole genome shotgun (WGS) entry which is preliminary data.</text>
</comment>
<feature type="compositionally biased region" description="Low complexity" evidence="1">
    <location>
        <begin position="375"/>
        <end position="387"/>
    </location>
</feature>
<name>A0ABN9W387_9DINO</name>
<dbReference type="Proteomes" id="UP001189429">
    <property type="component" value="Unassembled WGS sequence"/>
</dbReference>
<feature type="region of interest" description="Disordered" evidence="1">
    <location>
        <begin position="319"/>
        <end position="403"/>
    </location>
</feature>
<evidence type="ECO:0000313" key="3">
    <source>
        <dbReference type="Proteomes" id="UP001189429"/>
    </source>
</evidence>
<sequence>MDLALMIDQAIDLEFPSVELCSCCLTYLAPCVVTAQGACAEAIAPNCSIAPGCGSADHCARVFLYRLLERVEGPGTLVLEQTKEVTCELVEGMPRMGLRFFPKSLLMMSNPKDEEQVQRHVLRVTGIKIKRSSWAKYLGIECSMGLKWASKTTECRVTLAQAQAARAAQFKRVGRGGKRAEGIMLRNANTKAKFKYADPVLGAPPSEVALRWRCVAGPMGALILMLWELGWTPRGSDVWIDDQGGEWRHMGDVADGYDELFKARRSSVRREFGVELDGTLQGIVWRMANALACADEGRGVAGPSFRLAAERAEWARGFPAHARPPRGRPPCRGGSRASARCGSHARPRAARWGRPEFEAARREPRGRWEARAEACWRSAAADGPRPCRGGDRGPGVRRQPPED</sequence>
<accession>A0ABN9W387</accession>
<evidence type="ECO:0000313" key="2">
    <source>
        <dbReference type="EMBL" id="CAK0880532.1"/>
    </source>
</evidence>
<dbReference type="EMBL" id="CAUYUJ010018085">
    <property type="protein sequence ID" value="CAK0880532.1"/>
    <property type="molecule type" value="Genomic_DNA"/>
</dbReference>
<organism evidence="2 3">
    <name type="scientific">Prorocentrum cordatum</name>
    <dbReference type="NCBI Taxonomy" id="2364126"/>
    <lineage>
        <taxon>Eukaryota</taxon>
        <taxon>Sar</taxon>
        <taxon>Alveolata</taxon>
        <taxon>Dinophyceae</taxon>
        <taxon>Prorocentrales</taxon>
        <taxon>Prorocentraceae</taxon>
        <taxon>Prorocentrum</taxon>
    </lineage>
</organism>
<protein>
    <submittedName>
        <fullName evidence="2">Uncharacterized protein</fullName>
    </submittedName>
</protein>
<keyword evidence="3" id="KW-1185">Reference proteome</keyword>